<organism evidence="8 9">
    <name type="scientific">Bradyrhizobium erythrophlei</name>
    <dbReference type="NCBI Taxonomy" id="1437360"/>
    <lineage>
        <taxon>Bacteria</taxon>
        <taxon>Pseudomonadati</taxon>
        <taxon>Pseudomonadota</taxon>
        <taxon>Alphaproteobacteria</taxon>
        <taxon>Hyphomicrobiales</taxon>
        <taxon>Nitrobacteraceae</taxon>
        <taxon>Bradyrhizobium</taxon>
    </lineage>
</organism>
<evidence type="ECO:0000256" key="3">
    <source>
        <dbReference type="ARBA" id="ARBA00051915"/>
    </source>
</evidence>
<evidence type="ECO:0000259" key="7">
    <source>
        <dbReference type="Pfam" id="PF13193"/>
    </source>
</evidence>
<accession>A0A1H5EC70</accession>
<dbReference type="InterPro" id="IPR045851">
    <property type="entry name" value="AMP-bd_C_sf"/>
</dbReference>
<feature type="domain" description="AMP-dependent synthetase/ligase" evidence="6">
    <location>
        <begin position="22"/>
        <end position="380"/>
    </location>
</feature>
<comment type="similarity">
    <text evidence="1">Belongs to the ATP-dependent AMP-binding enzyme family.</text>
</comment>
<comment type="catalytic activity">
    <reaction evidence="3">
        <text>3-(methylsulfanyl)propanoate + ATP + CoA = 3-(methylsulfanyl)propanoyl-CoA + AMP + diphosphate</text>
        <dbReference type="Rhea" id="RHEA:43052"/>
        <dbReference type="ChEBI" id="CHEBI:30616"/>
        <dbReference type="ChEBI" id="CHEBI:33019"/>
        <dbReference type="ChEBI" id="CHEBI:49016"/>
        <dbReference type="ChEBI" id="CHEBI:57287"/>
        <dbReference type="ChEBI" id="CHEBI:82815"/>
        <dbReference type="ChEBI" id="CHEBI:456215"/>
        <dbReference type="EC" id="6.2.1.44"/>
    </reaction>
    <physiologicalReaction direction="left-to-right" evidence="3">
        <dbReference type="Rhea" id="RHEA:43053"/>
    </physiologicalReaction>
</comment>
<dbReference type="Proteomes" id="UP000198992">
    <property type="component" value="Unassembled WGS sequence"/>
</dbReference>
<dbReference type="InterPro" id="IPR000873">
    <property type="entry name" value="AMP-dep_synth/lig_dom"/>
</dbReference>
<dbReference type="Pfam" id="PF00501">
    <property type="entry name" value="AMP-binding"/>
    <property type="match status" value="1"/>
</dbReference>
<evidence type="ECO:0000256" key="4">
    <source>
        <dbReference type="ARBA" id="ARBA00066616"/>
    </source>
</evidence>
<reference evidence="8 9" key="1">
    <citation type="submission" date="2016-10" db="EMBL/GenBank/DDBJ databases">
        <authorList>
            <person name="de Groot N.N."/>
        </authorList>
    </citation>
    <scope>NUCLEOTIDE SEQUENCE [LARGE SCALE GENOMIC DNA]</scope>
    <source>
        <strain evidence="8 9">MT12</strain>
    </source>
</reference>
<gene>
    <name evidence="8" type="ORF">SAMN05444164_6167</name>
</gene>
<evidence type="ECO:0000313" key="8">
    <source>
        <dbReference type="EMBL" id="SED88747.1"/>
    </source>
</evidence>
<dbReference type="FunFam" id="3.30.300.30:FF:000008">
    <property type="entry name" value="2,3-dihydroxybenzoate-AMP ligase"/>
    <property type="match status" value="1"/>
</dbReference>
<evidence type="ECO:0000313" key="9">
    <source>
        <dbReference type="Proteomes" id="UP000198992"/>
    </source>
</evidence>
<dbReference type="GO" id="GO:0031956">
    <property type="term" value="F:medium-chain fatty acid-CoA ligase activity"/>
    <property type="evidence" value="ECO:0007669"/>
    <property type="project" value="TreeGrafter"/>
</dbReference>
<dbReference type="NCBIfam" id="NF009071">
    <property type="entry name" value="PRK12406.1"/>
    <property type="match status" value="1"/>
</dbReference>
<evidence type="ECO:0000259" key="6">
    <source>
        <dbReference type="Pfam" id="PF00501"/>
    </source>
</evidence>
<feature type="domain" description="AMP-binding enzyme C-terminal" evidence="7">
    <location>
        <begin position="438"/>
        <end position="513"/>
    </location>
</feature>
<sequence>MSGAGRKTDKIEHRLDDREETERNMIISGDRQISYGDIQARIARAATGFRALGVQGGKPVGMMLRNDFALFEVVAAAAALGSPAVPVNWHLKADEVAYILSDSGADTLVCHADLLPQIHDGLPPGIKLLVVTTPPEIAAAYGVAPASTRVPDGMTDWDIWRETHQPLTEAPIGAAPMFYTSGTTGLPKGVKRKPMPSEQQAAATRVGAITYGVKPNEDQVILMNGPMYHSAPHSYGMLAFRCGCVIVLEPRFDPEDLLQLIERHHVTHMHMVPTMFVRLLRLPEETRRRYDVSSLRFIVHGAAPCPVDVKRAMIEWWGPVINEYLGSTETGIPVWHSSAEALAKPGTVGRAILGGIVKIFRPDGTQCDVGEPGEIFMRQTLISDFDYHGNAKARAEADHDGLISVGDVGYLDADGYLFLCDRKRDMVISGGVNIYPAEIENALIGMEGVRDCAVFGVPDDEYGERLFACVEPEAGSMLSVAAIQEFLRGKLANFKVPRDIRFMDALPREATGKIFKRKLRDLYREGQLR</sequence>
<dbReference type="Pfam" id="PF13193">
    <property type="entry name" value="AMP-binding_C"/>
    <property type="match status" value="1"/>
</dbReference>
<dbReference type="Gene3D" id="3.30.300.30">
    <property type="match status" value="1"/>
</dbReference>
<protein>
    <recommendedName>
        <fullName evidence="5">3-methylmercaptopropionyl-CoA ligase</fullName>
        <ecNumber evidence="4">6.2.1.44</ecNumber>
    </recommendedName>
</protein>
<evidence type="ECO:0000256" key="5">
    <source>
        <dbReference type="ARBA" id="ARBA00067668"/>
    </source>
</evidence>
<proteinExistence type="inferred from homology"/>
<evidence type="ECO:0000256" key="1">
    <source>
        <dbReference type="ARBA" id="ARBA00006432"/>
    </source>
</evidence>
<evidence type="ECO:0000256" key="2">
    <source>
        <dbReference type="ARBA" id="ARBA00022598"/>
    </source>
</evidence>
<dbReference type="SUPFAM" id="SSF56801">
    <property type="entry name" value="Acetyl-CoA synthetase-like"/>
    <property type="match status" value="1"/>
</dbReference>
<dbReference type="PANTHER" id="PTHR43201">
    <property type="entry name" value="ACYL-COA SYNTHETASE"/>
    <property type="match status" value="1"/>
</dbReference>
<dbReference type="AlphaFoldDB" id="A0A1H5EC70"/>
<dbReference type="Gene3D" id="3.40.50.12780">
    <property type="entry name" value="N-terminal domain of ligase-like"/>
    <property type="match status" value="1"/>
</dbReference>
<name>A0A1H5EC70_9BRAD</name>
<dbReference type="EMBL" id="FNTH01000001">
    <property type="protein sequence ID" value="SED88747.1"/>
    <property type="molecule type" value="Genomic_DNA"/>
</dbReference>
<keyword evidence="2" id="KW-0436">Ligase</keyword>
<dbReference type="InterPro" id="IPR042099">
    <property type="entry name" value="ANL_N_sf"/>
</dbReference>
<dbReference type="PANTHER" id="PTHR43201:SF5">
    <property type="entry name" value="MEDIUM-CHAIN ACYL-COA LIGASE ACSF2, MITOCHONDRIAL"/>
    <property type="match status" value="1"/>
</dbReference>
<dbReference type="GO" id="GO:0006631">
    <property type="term" value="P:fatty acid metabolic process"/>
    <property type="evidence" value="ECO:0007669"/>
    <property type="project" value="TreeGrafter"/>
</dbReference>
<dbReference type="InterPro" id="IPR025110">
    <property type="entry name" value="AMP-bd_C"/>
</dbReference>
<dbReference type="EC" id="6.2.1.44" evidence="4"/>